<dbReference type="Proteomes" id="UP000036987">
    <property type="component" value="Unassembled WGS sequence"/>
</dbReference>
<dbReference type="PROSITE" id="PS51375">
    <property type="entry name" value="PPR"/>
    <property type="match status" value="9"/>
</dbReference>
<comment type="similarity">
    <text evidence="1">Belongs to the PPR family. P subfamily.</text>
</comment>
<evidence type="ECO:0000313" key="7">
    <source>
        <dbReference type="Proteomes" id="UP000036987"/>
    </source>
</evidence>
<feature type="repeat" description="PPR" evidence="3">
    <location>
        <begin position="299"/>
        <end position="333"/>
    </location>
</feature>
<comment type="caution">
    <text evidence="6">The sequence shown here is derived from an EMBL/GenBank/DDBJ whole genome shotgun (WGS) entry which is preliminary data.</text>
</comment>
<dbReference type="InterPro" id="IPR011990">
    <property type="entry name" value="TPR-like_helical_dom_sf"/>
</dbReference>
<accession>A0A0K9NQU0</accession>
<dbReference type="InterPro" id="IPR002625">
    <property type="entry name" value="Smr_dom"/>
</dbReference>
<name>A0A0K9NQU0_ZOSMR</name>
<dbReference type="EMBL" id="LFYR01001803">
    <property type="protein sequence ID" value="KMZ59111.1"/>
    <property type="molecule type" value="Genomic_DNA"/>
</dbReference>
<dbReference type="AlphaFoldDB" id="A0A0K9NQU0"/>
<protein>
    <submittedName>
        <fullName evidence="6">Putative Pentatricopeptide repeat-containing protein</fullName>
    </submittedName>
</protein>
<feature type="repeat" description="PPR" evidence="3">
    <location>
        <begin position="509"/>
        <end position="543"/>
    </location>
</feature>
<dbReference type="PANTHER" id="PTHR47447:SF29">
    <property type="entry name" value="PPR CONTAINING PLANT PROTEIN"/>
    <property type="match status" value="1"/>
</dbReference>
<evidence type="ECO:0000256" key="3">
    <source>
        <dbReference type="PROSITE-ProRule" id="PRU00708"/>
    </source>
</evidence>
<dbReference type="NCBIfam" id="TIGR00756">
    <property type="entry name" value="PPR"/>
    <property type="match status" value="9"/>
</dbReference>
<dbReference type="SMART" id="SM00463">
    <property type="entry name" value="SMR"/>
    <property type="match status" value="1"/>
</dbReference>
<dbReference type="GO" id="GO:0009507">
    <property type="term" value="C:chloroplast"/>
    <property type="evidence" value="ECO:0000318"/>
    <property type="project" value="GO_Central"/>
</dbReference>
<reference evidence="7" key="1">
    <citation type="journal article" date="2016" name="Nature">
        <title>The genome of the seagrass Zostera marina reveals angiosperm adaptation to the sea.</title>
        <authorList>
            <person name="Olsen J.L."/>
            <person name="Rouze P."/>
            <person name="Verhelst B."/>
            <person name="Lin Y.-C."/>
            <person name="Bayer T."/>
            <person name="Collen J."/>
            <person name="Dattolo E."/>
            <person name="De Paoli E."/>
            <person name="Dittami S."/>
            <person name="Maumus F."/>
            <person name="Michel G."/>
            <person name="Kersting A."/>
            <person name="Lauritano C."/>
            <person name="Lohaus R."/>
            <person name="Toepel M."/>
            <person name="Tonon T."/>
            <person name="Vanneste K."/>
            <person name="Amirebrahimi M."/>
            <person name="Brakel J."/>
            <person name="Bostroem C."/>
            <person name="Chovatia M."/>
            <person name="Grimwood J."/>
            <person name="Jenkins J.W."/>
            <person name="Jueterbock A."/>
            <person name="Mraz A."/>
            <person name="Stam W.T."/>
            <person name="Tice H."/>
            <person name="Bornberg-Bauer E."/>
            <person name="Green P.J."/>
            <person name="Pearson G.A."/>
            <person name="Procaccini G."/>
            <person name="Duarte C.M."/>
            <person name="Schmutz J."/>
            <person name="Reusch T.B.H."/>
            <person name="Van de Peer Y."/>
        </authorList>
    </citation>
    <scope>NUCLEOTIDE SEQUENCE [LARGE SCALE GENOMIC DNA]</scope>
    <source>
        <strain evidence="7">cv. Finnish</strain>
    </source>
</reference>
<feature type="repeat" description="PPR" evidence="3">
    <location>
        <begin position="334"/>
        <end position="368"/>
    </location>
</feature>
<feature type="compositionally biased region" description="Low complexity" evidence="4">
    <location>
        <begin position="33"/>
        <end position="51"/>
    </location>
</feature>
<evidence type="ECO:0000259" key="5">
    <source>
        <dbReference type="PROSITE" id="PS50828"/>
    </source>
</evidence>
<dbReference type="OrthoDB" id="185373at2759"/>
<dbReference type="STRING" id="29655.A0A0K9NQU0"/>
<dbReference type="Gene3D" id="1.25.40.10">
    <property type="entry name" value="Tetratricopeptide repeat domain"/>
    <property type="match status" value="4"/>
</dbReference>
<dbReference type="PROSITE" id="PS50828">
    <property type="entry name" value="SMR"/>
    <property type="match status" value="1"/>
</dbReference>
<gene>
    <name evidence="6" type="ORF">ZOSMA_6G00400</name>
</gene>
<dbReference type="SUPFAM" id="SSF160443">
    <property type="entry name" value="SMR domain-like"/>
    <property type="match status" value="1"/>
</dbReference>
<feature type="repeat" description="PPR" evidence="3">
    <location>
        <begin position="439"/>
        <end position="473"/>
    </location>
</feature>
<dbReference type="Pfam" id="PF13812">
    <property type="entry name" value="PPR_3"/>
    <property type="match status" value="1"/>
</dbReference>
<evidence type="ECO:0000313" key="6">
    <source>
        <dbReference type="EMBL" id="KMZ59111.1"/>
    </source>
</evidence>
<dbReference type="PANTHER" id="PTHR47447">
    <property type="entry name" value="OS03G0856100 PROTEIN"/>
    <property type="match status" value="1"/>
</dbReference>
<dbReference type="SUPFAM" id="SSF48452">
    <property type="entry name" value="TPR-like"/>
    <property type="match status" value="1"/>
</dbReference>
<feature type="repeat" description="PPR" evidence="3">
    <location>
        <begin position="369"/>
        <end position="403"/>
    </location>
</feature>
<feature type="region of interest" description="Disordered" evidence="4">
    <location>
        <begin position="23"/>
        <end position="93"/>
    </location>
</feature>
<evidence type="ECO:0000256" key="4">
    <source>
        <dbReference type="SAM" id="MobiDB-lite"/>
    </source>
</evidence>
<feature type="repeat" description="PPR" evidence="3">
    <location>
        <begin position="404"/>
        <end position="438"/>
    </location>
</feature>
<sequence>MASSTPPPHCPISQSRIHHHSFNHLQKQRKKYPSPSSSSSSVSSSSTSVSVRAGNLTGANSIRPSSTTQNVLRPGKEGVFSPVGPKLGPEFQGNRSTRVISKRNINRPRWGSANYNNRAPPSPSAVDCLNQLIHLPSTEENTMTEMLLSFGVSLSGSDDYGYLVRELGEQGDCSKIIRCFRFGILRMRDPTERGKLLTAVIGSLGRMGRSDLAKEAFDVGLNEGYGKTVYAYSALISAYARSGLSTGALGVFESMKAVGMKPNSVTYNTVIDACVKGGEDLHRTTEVFREMLRNGVRPDRITFNSLLAGCSRARHWENARLMYDEMVHLGIGRDVFTYNTFIDAICKCGNMELAVQIMSEMPVNNLNPNVVTYSTLMDGYSKLERYDEALNLYEEVKGLSIPMDRVCFNTLLSIYVKMERYEDVVRTSEEMERLGIDRDVVTYNALIAGYGKQARFEVVGYLTKKMRVEGIVLNVLTYSTLIDVYSKAGMFEKSMEVYQEFRKSGLKSDVVLYSSLIDTLCKNGMVESAVYLLKDMIRVGIRPNVVTYNSVINAFGMRRIQDTHEPDDQASRTTGTSKELFCILELFRGMQHLGIKPNVVTFSSILNACSHCDSFEDASMLLEQLRYFDNHVYGITHGLLNGSKEVWKSAKVLFDDLKRLDSSTAAAFYNALTDMLWHFGQRRGAQQVVFEGRRRNVWENSWTDSCLDLHLMSSGASQATVYAWLLDIRSVVYEGRELPSFISILTGWGKHSKVSGTSTLRREVEVLLVSLAAPFHVERFNIGRFVSHGIELAVWLKESCPLSSLVLRDHRTRSENGLLVKQQLKQLPHNLQALKL</sequence>
<dbReference type="GO" id="GO:0031930">
    <property type="term" value="P:mitochondria-nucleus signaling pathway"/>
    <property type="evidence" value="ECO:0000318"/>
    <property type="project" value="GO_Central"/>
</dbReference>
<dbReference type="GO" id="GO:0010019">
    <property type="term" value="P:chloroplast-nucleus signaling pathway"/>
    <property type="evidence" value="ECO:0000318"/>
    <property type="project" value="GO_Central"/>
</dbReference>
<dbReference type="OMA" id="MHEMEIK"/>
<feature type="compositionally biased region" description="Polar residues" evidence="4">
    <location>
        <begin position="57"/>
        <end position="71"/>
    </location>
</feature>
<evidence type="ECO:0000256" key="1">
    <source>
        <dbReference type="ARBA" id="ARBA00007626"/>
    </source>
</evidence>
<dbReference type="InterPro" id="IPR036063">
    <property type="entry name" value="Smr_dom_sf"/>
</dbReference>
<feature type="domain" description="Smr" evidence="5">
    <location>
        <begin position="707"/>
        <end position="793"/>
    </location>
</feature>
<keyword evidence="7" id="KW-1185">Reference proteome</keyword>
<keyword evidence="2" id="KW-0677">Repeat</keyword>
<evidence type="ECO:0000256" key="2">
    <source>
        <dbReference type="ARBA" id="ARBA00022737"/>
    </source>
</evidence>
<dbReference type="Pfam" id="PF13041">
    <property type="entry name" value="PPR_2"/>
    <property type="match status" value="4"/>
</dbReference>
<dbReference type="Pfam" id="PF01535">
    <property type="entry name" value="PPR"/>
    <property type="match status" value="2"/>
</dbReference>
<feature type="compositionally biased region" description="Basic residues" evidence="4">
    <location>
        <begin position="23"/>
        <end position="32"/>
    </location>
</feature>
<feature type="repeat" description="PPR" evidence="3">
    <location>
        <begin position="228"/>
        <end position="262"/>
    </location>
</feature>
<organism evidence="6 7">
    <name type="scientific">Zostera marina</name>
    <name type="common">Eelgrass</name>
    <dbReference type="NCBI Taxonomy" id="29655"/>
    <lineage>
        <taxon>Eukaryota</taxon>
        <taxon>Viridiplantae</taxon>
        <taxon>Streptophyta</taxon>
        <taxon>Embryophyta</taxon>
        <taxon>Tracheophyta</taxon>
        <taxon>Spermatophyta</taxon>
        <taxon>Magnoliopsida</taxon>
        <taxon>Liliopsida</taxon>
        <taxon>Zosteraceae</taxon>
        <taxon>Zostera</taxon>
    </lineage>
</organism>
<feature type="repeat" description="PPR" evidence="3">
    <location>
        <begin position="474"/>
        <end position="508"/>
    </location>
</feature>
<dbReference type="InterPro" id="IPR002885">
    <property type="entry name" value="PPR_rpt"/>
</dbReference>
<feature type="repeat" description="PPR" evidence="3">
    <location>
        <begin position="263"/>
        <end position="298"/>
    </location>
</feature>
<proteinExistence type="inferred from homology"/>